<evidence type="ECO:0000256" key="1">
    <source>
        <dbReference type="SAM" id="SignalP"/>
    </source>
</evidence>
<protein>
    <submittedName>
        <fullName evidence="2">Uncharacterized protein</fullName>
    </submittedName>
</protein>
<dbReference type="AlphaFoldDB" id="A0A066RPU3"/>
<evidence type="ECO:0000313" key="3">
    <source>
        <dbReference type="Proteomes" id="UP000027192"/>
    </source>
</evidence>
<feature type="signal peptide" evidence="1">
    <location>
        <begin position="1"/>
        <end position="20"/>
    </location>
</feature>
<accession>A0A066RPU3</accession>
<name>A0A066RPU3_9GAMM</name>
<organism evidence="2 3">
    <name type="scientific">Photobacterium galatheae</name>
    <dbReference type="NCBI Taxonomy" id="1654360"/>
    <lineage>
        <taxon>Bacteria</taxon>
        <taxon>Pseudomonadati</taxon>
        <taxon>Pseudomonadota</taxon>
        <taxon>Gammaproteobacteria</taxon>
        <taxon>Vibrionales</taxon>
        <taxon>Vibrionaceae</taxon>
        <taxon>Photobacterium</taxon>
    </lineage>
</organism>
<keyword evidence="3" id="KW-1185">Reference proteome</keyword>
<sequence>MKFKTLLCVALSAFCTVAQAEVSAPQWITQIGCDQQSQQCVFSLGAEKIGPAECASNKISWSSDTTQGKLAVALLSSAMMTRHQVVVSIDGLCGSNGLPQLKSYEVLAKAKHEGA</sequence>
<dbReference type="OrthoDB" id="5900376at2"/>
<comment type="caution">
    <text evidence="2">The sequence shown here is derived from an EMBL/GenBank/DDBJ whole genome shotgun (WGS) entry which is preliminary data.</text>
</comment>
<keyword evidence="1" id="KW-0732">Signal</keyword>
<reference evidence="2 3" key="1">
    <citation type="submission" date="2014-04" db="EMBL/GenBank/DDBJ databases">
        <title>Draft genome sequence of Photobacterium halotolerans S2753: a solonamide, ngercheumicin and holomycin producer.</title>
        <authorList>
            <person name="Machado H.R."/>
            <person name="Gram L."/>
        </authorList>
    </citation>
    <scope>NUCLEOTIDE SEQUENCE [LARGE SCALE GENOMIC DNA]</scope>
    <source>
        <strain evidence="2 3">S2753</strain>
    </source>
</reference>
<proteinExistence type="predicted"/>
<dbReference type="RefSeq" id="WP_036750428.1">
    <property type="nucleotide sequence ID" value="NZ_JAGSGC010000015.1"/>
</dbReference>
<gene>
    <name evidence="2" type="ORF">EA58_06600</name>
</gene>
<dbReference type="EMBL" id="JMIB01000009">
    <property type="protein sequence ID" value="KDM92384.1"/>
    <property type="molecule type" value="Genomic_DNA"/>
</dbReference>
<dbReference type="STRING" id="1654360.EA58_06600"/>
<evidence type="ECO:0000313" key="2">
    <source>
        <dbReference type="EMBL" id="KDM92384.1"/>
    </source>
</evidence>
<dbReference type="Proteomes" id="UP000027192">
    <property type="component" value="Unassembled WGS sequence"/>
</dbReference>
<feature type="chain" id="PRO_5001625925" evidence="1">
    <location>
        <begin position="21"/>
        <end position="115"/>
    </location>
</feature>